<dbReference type="Proteomes" id="UP000694865">
    <property type="component" value="Unplaced"/>
</dbReference>
<sequence length="256" mass="28862">MAHSSLVLMLVAVCVTVAIALPTTELNESKSTAVGKRFTGWRVACLTKWLECYLRIRVKVIIIIDFEGVVLSHQEFDFPYYIYAELNPDHILTSGTIVIPAGTDTEASSPGLQLAGDTFTNFVMRFHDPVSDQWVIDTFGHCGLVKGDPHLATFDGYRFNFNGFCSYVLTKECGRTVPSFQINADFRGRDGENPYEPPTRMVALDIYIDGKSVVRVNADNSIQLGIFAWIFHNMRVAPTERARTKRRNKEDKKRNT</sequence>
<gene>
    <name evidence="4" type="primary">LOC102803241</name>
</gene>
<protein>
    <submittedName>
        <fullName evidence="4">Uncharacterized protein LOC102803241</fullName>
    </submittedName>
</protein>
<organism evidence="3 4">
    <name type="scientific">Saccoglossus kowalevskii</name>
    <name type="common">Acorn worm</name>
    <dbReference type="NCBI Taxonomy" id="10224"/>
    <lineage>
        <taxon>Eukaryota</taxon>
        <taxon>Metazoa</taxon>
        <taxon>Hemichordata</taxon>
        <taxon>Enteropneusta</taxon>
        <taxon>Harrimaniidae</taxon>
        <taxon>Saccoglossus</taxon>
    </lineage>
</organism>
<dbReference type="Pfam" id="PF00094">
    <property type="entry name" value="VWD"/>
    <property type="match status" value="1"/>
</dbReference>
<keyword evidence="3" id="KW-1185">Reference proteome</keyword>
<name>A0ABM0MSX3_SACKO</name>
<keyword evidence="1" id="KW-0732">Signal</keyword>
<feature type="domain" description="VWFD" evidence="2">
    <location>
        <begin position="141"/>
        <end position="256"/>
    </location>
</feature>
<feature type="signal peptide" evidence="1">
    <location>
        <begin position="1"/>
        <end position="20"/>
    </location>
</feature>
<evidence type="ECO:0000313" key="4">
    <source>
        <dbReference type="RefSeq" id="XP_006823114.1"/>
    </source>
</evidence>
<dbReference type="InterPro" id="IPR001846">
    <property type="entry name" value="VWF_type-D"/>
</dbReference>
<dbReference type="PROSITE" id="PS51233">
    <property type="entry name" value="VWFD"/>
    <property type="match status" value="1"/>
</dbReference>
<evidence type="ECO:0000256" key="1">
    <source>
        <dbReference type="SAM" id="SignalP"/>
    </source>
</evidence>
<evidence type="ECO:0000259" key="2">
    <source>
        <dbReference type="PROSITE" id="PS51233"/>
    </source>
</evidence>
<proteinExistence type="predicted"/>
<feature type="chain" id="PRO_5045864347" evidence="1">
    <location>
        <begin position="21"/>
        <end position="256"/>
    </location>
</feature>
<dbReference type="RefSeq" id="XP_006823114.1">
    <property type="nucleotide sequence ID" value="XM_006823051.1"/>
</dbReference>
<accession>A0ABM0MSX3</accession>
<evidence type="ECO:0000313" key="3">
    <source>
        <dbReference type="Proteomes" id="UP000694865"/>
    </source>
</evidence>
<dbReference type="GeneID" id="102803241"/>
<reference evidence="4" key="1">
    <citation type="submission" date="2025-08" db="UniProtKB">
        <authorList>
            <consortium name="RefSeq"/>
        </authorList>
    </citation>
    <scope>IDENTIFICATION</scope>
    <source>
        <tissue evidence="4">Testes</tissue>
    </source>
</reference>